<reference evidence="1 2" key="1">
    <citation type="submission" date="2019-03" db="EMBL/GenBank/DDBJ databases">
        <title>Cohnella endophytica sp. nov., a novel endophytic bacterium isolated from bark of Sonneratia apetala.</title>
        <authorList>
            <person name="Tuo L."/>
        </authorList>
    </citation>
    <scope>NUCLEOTIDE SEQUENCE [LARGE SCALE GENOMIC DNA]</scope>
    <source>
        <strain evidence="1 2">CCTCC AB 208254</strain>
    </source>
</reference>
<keyword evidence="1" id="KW-0540">Nuclease</keyword>
<dbReference type="GO" id="GO:0004519">
    <property type="term" value="F:endonuclease activity"/>
    <property type="evidence" value="ECO:0007669"/>
    <property type="project" value="UniProtKB-KW"/>
</dbReference>
<keyword evidence="1" id="KW-0255">Endonuclease</keyword>
<keyword evidence="2" id="KW-1185">Reference proteome</keyword>
<dbReference type="Pfam" id="PF09556">
    <property type="entry name" value="RE_HaeIII"/>
    <property type="match status" value="1"/>
</dbReference>
<dbReference type="Proteomes" id="UP000297900">
    <property type="component" value="Unassembled WGS sequence"/>
</dbReference>
<gene>
    <name evidence="1" type="ORF">E2980_13495</name>
</gene>
<keyword evidence="1" id="KW-0378">Hydrolase</keyword>
<proteinExistence type="predicted"/>
<dbReference type="AlphaFoldDB" id="A0A4Y8LV50"/>
<evidence type="ECO:0000313" key="2">
    <source>
        <dbReference type="Proteomes" id="UP000297900"/>
    </source>
</evidence>
<dbReference type="InterPro" id="IPR019059">
    <property type="entry name" value="Restrct_endonuc_II_HaeIII"/>
</dbReference>
<sequence>MKLLKLKTKTKILLRLVYEVSQTLNGKAFEYACLKSFHNLLVRTQPVNIEASPALITARDAFDDAEINLQNKLRQAADAATRVLVRLEPQLSTPLTNVPLYLSIQSDAAGRRGDVRDVLAIRRQNDWEIGFSVKHNHNAVKHSRLSQSIDFGSEWLGIPASTEYFDEIRPFFNELVELRRARALWSEIDDKAQRFYIPILSAFINELQRLNAANPGIVPSRLMSYLLGRNDFYKIIADSSNNMTIVQGFSILGTLNRAAGTTVPMMRMPRLRLPNDIYRIYFKPESDNTIIIACDEGWEVSARIHNASSKVEPSLKFDIRLRGNPPSIFTHHEAW</sequence>
<name>A0A4Y8LV50_9BACL</name>
<organism evidence="1 2">
    <name type="scientific">Cohnella luojiensis</name>
    <dbReference type="NCBI Taxonomy" id="652876"/>
    <lineage>
        <taxon>Bacteria</taxon>
        <taxon>Bacillati</taxon>
        <taxon>Bacillota</taxon>
        <taxon>Bacilli</taxon>
        <taxon>Bacillales</taxon>
        <taxon>Paenibacillaceae</taxon>
        <taxon>Cohnella</taxon>
    </lineage>
</organism>
<comment type="caution">
    <text evidence="1">The sequence shown here is derived from an EMBL/GenBank/DDBJ whole genome shotgun (WGS) entry which is preliminary data.</text>
</comment>
<protein>
    <submittedName>
        <fullName evidence="1">HaeIII family restriction endonuclease</fullName>
    </submittedName>
</protein>
<evidence type="ECO:0000313" key="1">
    <source>
        <dbReference type="EMBL" id="TFE25596.1"/>
    </source>
</evidence>
<dbReference type="EMBL" id="SOMN01000018">
    <property type="protein sequence ID" value="TFE25596.1"/>
    <property type="molecule type" value="Genomic_DNA"/>
</dbReference>
<dbReference type="OrthoDB" id="7923544at2"/>
<accession>A0A4Y8LV50</accession>